<dbReference type="Proteomes" id="UP001060336">
    <property type="component" value="Chromosome"/>
</dbReference>
<sequence>MIATLDMYDLPEIREATDAWWQALARGFEAEGLTGVPQTRTRLAEESDAWSRPDLFFTQICGYPLRRFHKDGLTVLGAPCYEAEGCNGPRYRSAVIVQSGAGITSIEGLRGQRLAYNNSSSQSGMSALRALLAEQGAGPGFFGDAIRSGGHRMSVALVTSGEADVAAVDCVTWALLRKYAPEECAAVEILAWTPDAPGLPYAVRAGAAPASIAAMRRGIERALADPSAKEARAALLIDGFTPLADHNYVEIDEIETFAVERGLPSLF</sequence>
<dbReference type="PANTHER" id="PTHR35841">
    <property type="entry name" value="PHOSPHONATES-BINDING PERIPLASMIC PROTEIN"/>
    <property type="match status" value="1"/>
</dbReference>
<dbReference type="Gene3D" id="3.40.190.10">
    <property type="entry name" value="Periplasmic binding protein-like II"/>
    <property type="match status" value="1"/>
</dbReference>
<dbReference type="EMBL" id="CP102480">
    <property type="protein sequence ID" value="UUX50759.1"/>
    <property type="molecule type" value="Genomic_DNA"/>
</dbReference>
<protein>
    <submittedName>
        <fullName evidence="1">Phosphate/phosphite/phosphonate ABC transporter substrate-binding protein</fullName>
    </submittedName>
</protein>
<evidence type="ECO:0000313" key="1">
    <source>
        <dbReference type="EMBL" id="UUX50759.1"/>
    </source>
</evidence>
<organism evidence="1 2">
    <name type="scientific">Nisaea acidiphila</name>
    <dbReference type="NCBI Taxonomy" id="1862145"/>
    <lineage>
        <taxon>Bacteria</taxon>
        <taxon>Pseudomonadati</taxon>
        <taxon>Pseudomonadota</taxon>
        <taxon>Alphaproteobacteria</taxon>
        <taxon>Rhodospirillales</taxon>
        <taxon>Thalassobaculaceae</taxon>
        <taxon>Nisaea</taxon>
    </lineage>
</organism>
<reference evidence="1" key="1">
    <citation type="submission" date="2022-08" db="EMBL/GenBank/DDBJ databases">
        <title>Nisaea acidiphila sp. nov., isolated from a marine algal debris and emended description of the genus Nisaea Urios et al. 2008.</title>
        <authorList>
            <person name="Kwon K."/>
        </authorList>
    </citation>
    <scope>NUCLEOTIDE SEQUENCE</scope>
    <source>
        <strain evidence="1">MEBiC11861</strain>
    </source>
</reference>
<proteinExistence type="predicted"/>
<dbReference type="SUPFAM" id="SSF53850">
    <property type="entry name" value="Periplasmic binding protein-like II"/>
    <property type="match status" value="1"/>
</dbReference>
<keyword evidence="2" id="KW-1185">Reference proteome</keyword>
<gene>
    <name evidence="1" type="ORF">NUH88_03445</name>
</gene>
<dbReference type="AlphaFoldDB" id="A0A9J7ATW1"/>
<accession>A0A9J7ATW1</accession>
<name>A0A9J7ATW1_9PROT</name>
<evidence type="ECO:0000313" key="2">
    <source>
        <dbReference type="Proteomes" id="UP001060336"/>
    </source>
</evidence>
<dbReference type="KEGG" id="naci:NUH88_03445"/>
<dbReference type="RefSeq" id="WP_257769986.1">
    <property type="nucleotide sequence ID" value="NZ_CP102480.1"/>
</dbReference>
<dbReference type="Pfam" id="PF12974">
    <property type="entry name" value="Phosphonate-bd"/>
    <property type="match status" value="1"/>
</dbReference>
<dbReference type="PANTHER" id="PTHR35841:SF1">
    <property type="entry name" value="PHOSPHONATES-BINDING PERIPLASMIC PROTEIN"/>
    <property type="match status" value="1"/>
</dbReference>